<dbReference type="AlphaFoldDB" id="A0A6L3KVB0"/>
<dbReference type="EMBL" id="VVYP01000007">
    <property type="protein sequence ID" value="KAA5464126.1"/>
    <property type="molecule type" value="Genomic_DNA"/>
</dbReference>
<dbReference type="PANTHER" id="PTHR24198:SF165">
    <property type="entry name" value="ANKYRIN REPEAT-CONTAINING PROTEIN-RELATED"/>
    <property type="match status" value="1"/>
</dbReference>
<dbReference type="InterPro" id="IPR002110">
    <property type="entry name" value="Ankyrin_rpt"/>
</dbReference>
<dbReference type="SUPFAM" id="SSF48403">
    <property type="entry name" value="Ankyrin repeat"/>
    <property type="match status" value="1"/>
</dbReference>
<protein>
    <submittedName>
        <fullName evidence="4">Uncharacterized protein</fullName>
    </submittedName>
</protein>
<keyword evidence="2" id="KW-0040">ANK repeat</keyword>
<feature type="transmembrane region" description="Helical" evidence="3">
    <location>
        <begin position="12"/>
        <end position="37"/>
    </location>
</feature>
<dbReference type="Gene3D" id="1.25.40.20">
    <property type="entry name" value="Ankyrin repeat-containing domain"/>
    <property type="match status" value="1"/>
</dbReference>
<reference evidence="4 5" key="1">
    <citation type="journal article" date="2019" name="Nat. Med.">
        <title>A library of human gut bacterial isolates paired with longitudinal multiomics data enables mechanistic microbiome research.</title>
        <authorList>
            <person name="Poyet M."/>
            <person name="Groussin M."/>
            <person name="Gibbons S.M."/>
            <person name="Avila-Pacheco J."/>
            <person name="Jiang X."/>
            <person name="Kearney S.M."/>
            <person name="Perrotta A.R."/>
            <person name="Berdy B."/>
            <person name="Zhao S."/>
            <person name="Lieberman T.D."/>
            <person name="Swanson P.K."/>
            <person name="Smith M."/>
            <person name="Roesemann S."/>
            <person name="Alexander J.E."/>
            <person name="Rich S.A."/>
            <person name="Livny J."/>
            <person name="Vlamakis H."/>
            <person name="Clish C."/>
            <person name="Bullock K."/>
            <person name="Deik A."/>
            <person name="Scott J."/>
            <person name="Pierce K.A."/>
            <person name="Xavier R.J."/>
            <person name="Alm E.J."/>
        </authorList>
    </citation>
    <scope>NUCLEOTIDE SEQUENCE [LARGE SCALE GENOMIC DNA]</scope>
    <source>
        <strain evidence="4 5">BIOML-A31</strain>
    </source>
</reference>
<sequence>MKLDIKHYPLLLKIVCIIVLLPILAAPLVFYTSVFIFDHPSNILLAYAMFFGVNSYSLVLLGICWASVAIYTKTKKKLCSIAPFILLAGLIYGAYWYAMDGPIDKQNVWGNDYRLYRDTPCEDLAKAIRNQDVKRIDEILTANPKLAEYKDPKCHQQVLFYAIKDGKYKSAEALLRKGADPNAVFIDSVSVSPARASTPLNYICGKYIDEEEKLKWVKLLVQYGADVNAYCLDGISEGRYIGRWTPLSSGELYTESQTEVLRFLLNKGADPNRIISRSDKPEAIGDDGQVYPIETAVLFNDFAGAEELLRHGADPSTIRQKLIDAINGRTRIKYTDKELENRRHLLKLIEKMDSARQ</sequence>
<evidence type="ECO:0000256" key="1">
    <source>
        <dbReference type="ARBA" id="ARBA00022737"/>
    </source>
</evidence>
<name>A0A6L3KVB0_9BACE</name>
<dbReference type="InterPro" id="IPR036770">
    <property type="entry name" value="Ankyrin_rpt-contain_sf"/>
</dbReference>
<keyword evidence="3" id="KW-0472">Membrane</keyword>
<dbReference type="RefSeq" id="WP_149935096.1">
    <property type="nucleotide sequence ID" value="NZ_VVYP01000007.1"/>
</dbReference>
<dbReference type="PANTHER" id="PTHR24198">
    <property type="entry name" value="ANKYRIN REPEAT AND PROTEIN KINASE DOMAIN-CONTAINING PROTEIN"/>
    <property type="match status" value="1"/>
</dbReference>
<gene>
    <name evidence="4" type="ORF">F2Y36_07720</name>
</gene>
<organism evidence="4 5">
    <name type="scientific">Bacteroides caccae</name>
    <dbReference type="NCBI Taxonomy" id="47678"/>
    <lineage>
        <taxon>Bacteria</taxon>
        <taxon>Pseudomonadati</taxon>
        <taxon>Bacteroidota</taxon>
        <taxon>Bacteroidia</taxon>
        <taxon>Bacteroidales</taxon>
        <taxon>Bacteroidaceae</taxon>
        <taxon>Bacteroides</taxon>
    </lineage>
</organism>
<keyword evidence="3" id="KW-1133">Transmembrane helix</keyword>
<evidence type="ECO:0000313" key="4">
    <source>
        <dbReference type="EMBL" id="KAA5464126.1"/>
    </source>
</evidence>
<evidence type="ECO:0000313" key="5">
    <source>
        <dbReference type="Proteomes" id="UP000475905"/>
    </source>
</evidence>
<accession>A0A6L3KVB0</accession>
<evidence type="ECO:0000256" key="2">
    <source>
        <dbReference type="ARBA" id="ARBA00023043"/>
    </source>
</evidence>
<keyword evidence="1" id="KW-0677">Repeat</keyword>
<evidence type="ECO:0000256" key="3">
    <source>
        <dbReference type="SAM" id="Phobius"/>
    </source>
</evidence>
<feature type="transmembrane region" description="Helical" evidence="3">
    <location>
        <begin position="43"/>
        <end position="71"/>
    </location>
</feature>
<dbReference type="Proteomes" id="UP000475905">
    <property type="component" value="Unassembled WGS sequence"/>
</dbReference>
<proteinExistence type="predicted"/>
<dbReference type="SMART" id="SM00248">
    <property type="entry name" value="ANK"/>
    <property type="match status" value="4"/>
</dbReference>
<keyword evidence="3" id="KW-0812">Transmembrane</keyword>
<feature type="transmembrane region" description="Helical" evidence="3">
    <location>
        <begin position="78"/>
        <end position="98"/>
    </location>
</feature>
<comment type="caution">
    <text evidence="4">The sequence shown here is derived from an EMBL/GenBank/DDBJ whole genome shotgun (WGS) entry which is preliminary data.</text>
</comment>